<dbReference type="VEuPathDB" id="FungiDB:I7I52_12072"/>
<accession>A0A8H7YF89</accession>
<protein>
    <submittedName>
        <fullName evidence="1">Uncharacterized protein</fullName>
    </submittedName>
</protein>
<evidence type="ECO:0000313" key="2">
    <source>
        <dbReference type="Proteomes" id="UP000670092"/>
    </source>
</evidence>
<organism evidence="1 2">
    <name type="scientific">Ajellomyces capsulatus</name>
    <name type="common">Darling's disease fungus</name>
    <name type="synonym">Histoplasma capsulatum</name>
    <dbReference type="NCBI Taxonomy" id="5037"/>
    <lineage>
        <taxon>Eukaryota</taxon>
        <taxon>Fungi</taxon>
        <taxon>Dikarya</taxon>
        <taxon>Ascomycota</taxon>
        <taxon>Pezizomycotina</taxon>
        <taxon>Eurotiomycetes</taxon>
        <taxon>Eurotiomycetidae</taxon>
        <taxon>Onygenales</taxon>
        <taxon>Ajellomycetaceae</taxon>
        <taxon>Histoplasma</taxon>
    </lineage>
</organism>
<name>A0A8H7YF89_AJECA</name>
<reference evidence="1 2" key="1">
    <citation type="submission" date="2021-01" db="EMBL/GenBank/DDBJ databases">
        <title>Chromosome-level genome assembly of a human fungal pathogen reveals clustering of transcriptionally co-regulated genes.</title>
        <authorList>
            <person name="Voorhies M."/>
            <person name="Cohen S."/>
            <person name="Shea T.P."/>
            <person name="Petrus S."/>
            <person name="Munoz J.F."/>
            <person name="Poplawski S."/>
            <person name="Goldman W.E."/>
            <person name="Michael T."/>
            <person name="Cuomo C.A."/>
            <person name="Sil A."/>
            <person name="Beyhan S."/>
        </authorList>
    </citation>
    <scope>NUCLEOTIDE SEQUENCE [LARGE SCALE GENOMIC DNA]</scope>
    <source>
        <strain evidence="1 2">G184AR</strain>
    </source>
</reference>
<gene>
    <name evidence="1" type="ORF">I7I52_12072</name>
</gene>
<dbReference type="Proteomes" id="UP000670092">
    <property type="component" value="Unassembled WGS sequence"/>
</dbReference>
<dbReference type="AlphaFoldDB" id="A0A8H7YF89"/>
<proteinExistence type="predicted"/>
<dbReference type="EMBL" id="JAEVHI010000006">
    <property type="protein sequence ID" value="KAG5288552.1"/>
    <property type="molecule type" value="Genomic_DNA"/>
</dbReference>
<evidence type="ECO:0000313" key="1">
    <source>
        <dbReference type="EMBL" id="KAG5288552.1"/>
    </source>
</evidence>
<sequence length="102" mass="11849">MRGDRREIDQKFRDGCLICVMMFGGAKENANCRFGTRRRQARIYAADAAVLHSIFSPRKHRNSRQLEQSRCFMIDACNSIAGSFQRLHESRRLSLTKPENTR</sequence>
<comment type="caution">
    <text evidence="1">The sequence shown here is derived from an EMBL/GenBank/DDBJ whole genome shotgun (WGS) entry which is preliminary data.</text>
</comment>